<proteinExistence type="predicted"/>
<evidence type="ECO:0000313" key="2">
    <source>
        <dbReference type="Proteomes" id="UP000252519"/>
    </source>
</evidence>
<evidence type="ECO:0000313" key="1">
    <source>
        <dbReference type="EMBL" id="RCN34106.1"/>
    </source>
</evidence>
<dbReference type="AlphaFoldDB" id="A0A368FPK9"/>
<accession>A0A368FPK9</accession>
<sequence>MIHLHVSSSEFGIYDGIFWLQDDESMLFHQCRTVKTCFCPTKEHCFTLLVPSEGRLPYRPAACKRRRIVRREGIDTSGVDISRAMSDKVRRGLLLDIRIMLRSIKESVIRSLPGLFLWRKPPCSVQRFRNLDIVGLETLNCSASGLRPLPSVPSRSDFWSPLV</sequence>
<organism evidence="1 2">
    <name type="scientific">Ancylostoma caninum</name>
    <name type="common">Dog hookworm</name>
    <dbReference type="NCBI Taxonomy" id="29170"/>
    <lineage>
        <taxon>Eukaryota</taxon>
        <taxon>Metazoa</taxon>
        <taxon>Ecdysozoa</taxon>
        <taxon>Nematoda</taxon>
        <taxon>Chromadorea</taxon>
        <taxon>Rhabditida</taxon>
        <taxon>Rhabditina</taxon>
        <taxon>Rhabditomorpha</taxon>
        <taxon>Strongyloidea</taxon>
        <taxon>Ancylostomatidae</taxon>
        <taxon>Ancylostomatinae</taxon>
        <taxon>Ancylostoma</taxon>
    </lineage>
</organism>
<keyword evidence="2" id="KW-1185">Reference proteome</keyword>
<name>A0A368FPK9_ANCCA</name>
<comment type="caution">
    <text evidence="1">The sequence shown here is derived from an EMBL/GenBank/DDBJ whole genome shotgun (WGS) entry which is preliminary data.</text>
</comment>
<dbReference type="Proteomes" id="UP000252519">
    <property type="component" value="Unassembled WGS sequence"/>
</dbReference>
<protein>
    <submittedName>
        <fullName evidence="1">Uncharacterized protein</fullName>
    </submittedName>
</protein>
<dbReference type="EMBL" id="JOJR01000824">
    <property type="protein sequence ID" value="RCN34106.1"/>
    <property type="molecule type" value="Genomic_DNA"/>
</dbReference>
<reference evidence="1 2" key="1">
    <citation type="submission" date="2014-10" db="EMBL/GenBank/DDBJ databases">
        <title>Draft genome of the hookworm Ancylostoma caninum.</title>
        <authorList>
            <person name="Mitreva M."/>
        </authorList>
    </citation>
    <scope>NUCLEOTIDE SEQUENCE [LARGE SCALE GENOMIC DNA]</scope>
    <source>
        <strain evidence="1 2">Baltimore</strain>
    </source>
</reference>
<gene>
    <name evidence="1" type="ORF">ANCCAN_20056</name>
</gene>